<dbReference type="AlphaFoldDB" id="A0A498CMY0"/>
<feature type="transmembrane region" description="Helical" evidence="1">
    <location>
        <begin position="114"/>
        <end position="136"/>
    </location>
</feature>
<comment type="caution">
    <text evidence="2">The sequence shown here is derived from an EMBL/GenBank/DDBJ whole genome shotgun (WGS) entry which is preliminary data.</text>
</comment>
<keyword evidence="1" id="KW-0472">Membrane</keyword>
<evidence type="ECO:0000313" key="2">
    <source>
        <dbReference type="EMBL" id="RLL12501.1"/>
    </source>
</evidence>
<keyword evidence="1" id="KW-0812">Transmembrane</keyword>
<proteinExistence type="predicted"/>
<feature type="transmembrane region" description="Helical" evidence="1">
    <location>
        <begin position="91"/>
        <end position="107"/>
    </location>
</feature>
<sequence>MTAFALALIGFGLLWDTPAGVVSGIWKIIRTQAGLITDSISVGGMGAAFVNAGLVTLLSIGILRAVRMNFSGISVASLFLMAGFSLFGKDVWNIFPIIFGGWLYSRYKREHFGRYVYISLFGTALAPVVSEIVTVGRERDKLLWYLLGVGIGVAVGFLLPAVASFTLRVHQGYNLYNVGFTAGLIGMVLASFFKSFGHTFEARLAWSTGNNLPLAAFLFGLFALMALAGFWWNGRSFRNVARITRHSGRLVADFVQLDGLPVTLINMGIIGAAATVYVLVVGGDLNGPTIGGVFTICGFGAFGKHLKNIIPVVLGVVISSFFMVWSLNEPNVLLAALFATGLAPIAGQFGWKWGIAAGVIHASVVLNTGFLHGGLNLYNNGFSAGLVCIVLVPLIEALRRDR</sequence>
<feature type="transmembrane region" description="Helical" evidence="1">
    <location>
        <begin position="40"/>
        <end position="61"/>
    </location>
</feature>
<feature type="transmembrane region" description="Helical" evidence="1">
    <location>
        <begin position="175"/>
        <end position="193"/>
    </location>
</feature>
<dbReference type="InterPro" id="IPR011470">
    <property type="entry name" value="DUF1576"/>
</dbReference>
<protein>
    <submittedName>
        <fullName evidence="2">DUF1576 domain-containing protein</fullName>
    </submittedName>
</protein>
<dbReference type="Pfam" id="PF07613">
    <property type="entry name" value="DUF1576"/>
    <property type="match status" value="2"/>
</dbReference>
<keyword evidence="3" id="KW-1185">Reference proteome</keyword>
<reference evidence="2 3" key="1">
    <citation type="submission" date="2018-10" db="EMBL/GenBank/DDBJ databases">
        <title>Anaerotruncus faecis sp. nov., isolated from human feces.</title>
        <authorList>
            <person name="Wang Y.-J."/>
        </authorList>
    </citation>
    <scope>NUCLEOTIDE SEQUENCE [LARGE SCALE GENOMIC DNA]</scope>
    <source>
        <strain evidence="2 3">22A2-44</strain>
    </source>
</reference>
<feature type="transmembrane region" description="Helical" evidence="1">
    <location>
        <begin position="142"/>
        <end position="163"/>
    </location>
</feature>
<gene>
    <name evidence="2" type="ORF">D4A47_05420</name>
</gene>
<name>A0A498CMY0_9FIRM</name>
<feature type="transmembrane region" description="Helical" evidence="1">
    <location>
        <begin position="254"/>
        <end position="279"/>
    </location>
</feature>
<evidence type="ECO:0000313" key="3">
    <source>
        <dbReference type="Proteomes" id="UP000276301"/>
    </source>
</evidence>
<feature type="transmembrane region" description="Helical" evidence="1">
    <location>
        <begin position="309"/>
        <end position="327"/>
    </location>
</feature>
<organism evidence="2 3">
    <name type="scientific">Anaerotruncus massiliensis</name>
    <name type="common">ex Liu et al. 2021</name>
    <dbReference type="NCBI Taxonomy" id="2321404"/>
    <lineage>
        <taxon>Bacteria</taxon>
        <taxon>Bacillati</taxon>
        <taxon>Bacillota</taxon>
        <taxon>Clostridia</taxon>
        <taxon>Eubacteriales</taxon>
        <taxon>Oscillospiraceae</taxon>
        <taxon>Anaerotruncus</taxon>
    </lineage>
</organism>
<dbReference type="EMBL" id="RCHT01000006">
    <property type="protein sequence ID" value="RLL12501.1"/>
    <property type="molecule type" value="Genomic_DNA"/>
</dbReference>
<evidence type="ECO:0000256" key="1">
    <source>
        <dbReference type="SAM" id="Phobius"/>
    </source>
</evidence>
<accession>A0A498CMY0</accession>
<feature type="transmembrane region" description="Helical" evidence="1">
    <location>
        <begin position="381"/>
        <end position="398"/>
    </location>
</feature>
<feature type="transmembrane region" description="Helical" evidence="1">
    <location>
        <begin position="358"/>
        <end position="375"/>
    </location>
</feature>
<dbReference type="Proteomes" id="UP000276301">
    <property type="component" value="Unassembled WGS sequence"/>
</dbReference>
<keyword evidence="1" id="KW-1133">Transmembrane helix</keyword>
<feature type="transmembrane region" description="Helical" evidence="1">
    <location>
        <begin position="213"/>
        <end position="233"/>
    </location>
</feature>